<feature type="domain" description="GRF-type" evidence="5">
    <location>
        <begin position="12"/>
        <end position="53"/>
    </location>
</feature>
<gene>
    <name evidence="6" type="ORF">Prudu_021685</name>
</gene>
<feature type="non-terminal residue" evidence="6">
    <location>
        <position position="80"/>
    </location>
</feature>
<keyword evidence="1" id="KW-0479">Metal-binding</keyword>
<accession>A0A4Y1RZ14</accession>
<dbReference type="EMBL" id="AP019304">
    <property type="protein sequence ID" value="BBH09242.1"/>
    <property type="molecule type" value="Genomic_DNA"/>
</dbReference>
<evidence type="ECO:0000259" key="5">
    <source>
        <dbReference type="PROSITE" id="PS51999"/>
    </source>
</evidence>
<keyword evidence="2 4" id="KW-0863">Zinc-finger</keyword>
<evidence type="ECO:0000256" key="1">
    <source>
        <dbReference type="ARBA" id="ARBA00022723"/>
    </source>
</evidence>
<organism evidence="6">
    <name type="scientific">Prunus dulcis</name>
    <name type="common">Almond</name>
    <name type="synonym">Amygdalus dulcis</name>
    <dbReference type="NCBI Taxonomy" id="3755"/>
    <lineage>
        <taxon>Eukaryota</taxon>
        <taxon>Viridiplantae</taxon>
        <taxon>Streptophyta</taxon>
        <taxon>Embryophyta</taxon>
        <taxon>Tracheophyta</taxon>
        <taxon>Spermatophyta</taxon>
        <taxon>Magnoliopsida</taxon>
        <taxon>eudicotyledons</taxon>
        <taxon>Gunneridae</taxon>
        <taxon>Pentapetalae</taxon>
        <taxon>rosids</taxon>
        <taxon>fabids</taxon>
        <taxon>Rosales</taxon>
        <taxon>Rosaceae</taxon>
        <taxon>Amygdaloideae</taxon>
        <taxon>Amygdaleae</taxon>
        <taxon>Prunus</taxon>
    </lineage>
</organism>
<evidence type="ECO:0000256" key="2">
    <source>
        <dbReference type="ARBA" id="ARBA00022771"/>
    </source>
</evidence>
<dbReference type="InterPro" id="IPR010666">
    <property type="entry name" value="Znf_GRF"/>
</dbReference>
<dbReference type="PANTHER" id="PTHR33248">
    <property type="entry name" value="ZINC ION-BINDING PROTEIN"/>
    <property type="match status" value="1"/>
</dbReference>
<evidence type="ECO:0000256" key="4">
    <source>
        <dbReference type="PROSITE-ProRule" id="PRU01343"/>
    </source>
</evidence>
<name>A0A4Y1RZ14_PRUDU</name>
<protein>
    <submittedName>
        <fullName evidence="6">GRF zinc finger / Zinc knuckle protein</fullName>
    </submittedName>
</protein>
<dbReference type="GO" id="GO:0008270">
    <property type="term" value="F:zinc ion binding"/>
    <property type="evidence" value="ECO:0007669"/>
    <property type="project" value="UniProtKB-KW"/>
</dbReference>
<proteinExistence type="predicted"/>
<dbReference type="PROSITE" id="PS51999">
    <property type="entry name" value="ZF_GRF"/>
    <property type="match status" value="1"/>
</dbReference>
<evidence type="ECO:0000313" key="6">
    <source>
        <dbReference type="EMBL" id="BBH09242.1"/>
    </source>
</evidence>
<dbReference type="AlphaFoldDB" id="A0A4Y1RZ14"/>
<sequence length="80" mass="9385">MVSMEGRQRKHCHCGKLCRVQTSWTDSNPGQRFLVCPLGRNIGCCFFEWFDPEMCSRSKDIIPGLLKNRRRLEQDLAKLR</sequence>
<keyword evidence="3" id="KW-0862">Zinc</keyword>
<dbReference type="Pfam" id="PF06839">
    <property type="entry name" value="Zn_ribbon_GRF"/>
    <property type="match status" value="1"/>
</dbReference>
<reference evidence="6" key="1">
    <citation type="journal article" date="2019" name="Science">
        <title>Mutation of a bHLH transcription factor allowed almond domestication.</title>
        <authorList>
            <person name="Sanchez-Perez R."/>
            <person name="Pavan S."/>
            <person name="Mazzeo R."/>
            <person name="Moldovan C."/>
            <person name="Aiese Cigliano R."/>
            <person name="Del Cueto J."/>
            <person name="Ricciardi F."/>
            <person name="Lotti C."/>
            <person name="Ricciardi L."/>
            <person name="Dicenta F."/>
            <person name="Lopez-Marques R.L."/>
            <person name="Lindberg Moller B."/>
        </authorList>
    </citation>
    <scope>NUCLEOTIDE SEQUENCE</scope>
</reference>
<evidence type="ECO:0000256" key="3">
    <source>
        <dbReference type="ARBA" id="ARBA00022833"/>
    </source>
</evidence>